<evidence type="ECO:0000256" key="7">
    <source>
        <dbReference type="ARBA" id="ARBA00022723"/>
    </source>
</evidence>
<comment type="cofactor">
    <cofactor evidence="1">
        <name>Co(2+)</name>
        <dbReference type="ChEBI" id="CHEBI:48828"/>
    </cofactor>
</comment>
<keyword evidence="9 10" id="KW-0482">Metalloprotease</keyword>
<protein>
    <submittedName>
        <fullName evidence="10">Thermophilic metalloprotease (M29) superfamily</fullName>
    </submittedName>
</protein>
<name>A0A1F7GW81_9BACT</name>
<dbReference type="Gene3D" id="3.40.1830.10">
    <property type="entry name" value="Thermophilic metalloprotease (M29)"/>
    <property type="match status" value="1"/>
</dbReference>
<evidence type="ECO:0000313" key="11">
    <source>
        <dbReference type="Proteomes" id="UP000177159"/>
    </source>
</evidence>
<dbReference type="SUPFAM" id="SSF144052">
    <property type="entry name" value="Thermophilic metalloprotease-like"/>
    <property type="match status" value="1"/>
</dbReference>
<evidence type="ECO:0000256" key="6">
    <source>
        <dbReference type="ARBA" id="ARBA00022670"/>
    </source>
</evidence>
<dbReference type="Pfam" id="PF02073">
    <property type="entry name" value="Peptidase_M29"/>
    <property type="match status" value="1"/>
</dbReference>
<evidence type="ECO:0000256" key="4">
    <source>
        <dbReference type="ARBA" id="ARBA00008236"/>
    </source>
</evidence>
<comment type="cofactor">
    <cofactor evidence="2">
        <name>Mg(2+)</name>
        <dbReference type="ChEBI" id="CHEBI:18420"/>
    </cofactor>
</comment>
<dbReference type="GO" id="GO:0008237">
    <property type="term" value="F:metallopeptidase activity"/>
    <property type="evidence" value="ECO:0007669"/>
    <property type="project" value="UniProtKB-KW"/>
</dbReference>
<keyword evidence="5" id="KW-0031">Aminopeptidase</keyword>
<dbReference type="GO" id="GO:0006508">
    <property type="term" value="P:proteolysis"/>
    <property type="evidence" value="ECO:0007669"/>
    <property type="project" value="UniProtKB-KW"/>
</dbReference>
<evidence type="ECO:0000256" key="1">
    <source>
        <dbReference type="ARBA" id="ARBA00001941"/>
    </source>
</evidence>
<evidence type="ECO:0000256" key="5">
    <source>
        <dbReference type="ARBA" id="ARBA00022438"/>
    </source>
</evidence>
<evidence type="ECO:0000256" key="9">
    <source>
        <dbReference type="ARBA" id="ARBA00023049"/>
    </source>
</evidence>
<dbReference type="InterPro" id="IPR052170">
    <property type="entry name" value="M29_Exopeptidase"/>
</dbReference>
<dbReference type="Proteomes" id="UP000177159">
    <property type="component" value="Unassembled WGS sequence"/>
</dbReference>
<dbReference type="InterPro" id="IPR000787">
    <property type="entry name" value="Peptidase_M29"/>
</dbReference>
<sequence length="399" mass="46075">MYLPDEHILRNYAKVLIDFALGSGKGIKPKEVVYLQFDSPALPLAFEVYRRILEREAYPIVKMGEEDFSRILYEHAKDHQLDFFPKKYMKSLVDTMDHRIYLIAEKDPFLLKDVPPTKLMKGQKGRQMMKKWLFEKEDKGNLTWVLALYGTEGMASEASLSLEEFWQQIIKACFLDKQNPLATWQKVFDGLETIRTRLNKLSIEKLHVTAKNTDLWVKLGANRQFMGGSGRNIPSFELFTSPDWRGTEGHISFDLPLYRYGNLLTDVYLEFKNGKVVKATASKNQSLLLELIKQKNADKVGEYSLTDKRYSHIDKFMANTLYDENFGGEWGNTHCALGSSYHEAFRGDVKAMKEKDWEHHGFNESPEHTDIIATTDRVVEATLNNGVKKIIYKKGEFTV</sequence>
<comment type="similarity">
    <text evidence="4">Belongs to the peptidase M29 family.</text>
</comment>
<dbReference type="EMBL" id="MFZM01000029">
    <property type="protein sequence ID" value="OGK23014.1"/>
    <property type="molecule type" value="Genomic_DNA"/>
</dbReference>
<dbReference type="PANTHER" id="PTHR34448:SF3">
    <property type="entry name" value="AMINOPEPTIDASE AMPS"/>
    <property type="match status" value="1"/>
</dbReference>
<reference evidence="10 11" key="1">
    <citation type="journal article" date="2016" name="Nat. Commun.">
        <title>Thousands of microbial genomes shed light on interconnected biogeochemical processes in an aquifer system.</title>
        <authorList>
            <person name="Anantharaman K."/>
            <person name="Brown C.T."/>
            <person name="Hug L.A."/>
            <person name="Sharon I."/>
            <person name="Castelle C.J."/>
            <person name="Probst A.J."/>
            <person name="Thomas B.C."/>
            <person name="Singh A."/>
            <person name="Wilkins M.J."/>
            <person name="Karaoz U."/>
            <person name="Brodie E.L."/>
            <person name="Williams K.H."/>
            <person name="Hubbard S.S."/>
            <person name="Banfield J.F."/>
        </authorList>
    </citation>
    <scope>NUCLEOTIDE SEQUENCE [LARGE SCALE GENOMIC DNA]</scope>
</reference>
<keyword evidence="8" id="KW-0378">Hydrolase</keyword>
<evidence type="ECO:0000313" key="10">
    <source>
        <dbReference type="EMBL" id="OGK23014.1"/>
    </source>
</evidence>
<dbReference type="AlphaFoldDB" id="A0A1F7GW81"/>
<dbReference type="PANTHER" id="PTHR34448">
    <property type="entry name" value="AMINOPEPTIDASE"/>
    <property type="match status" value="1"/>
</dbReference>
<evidence type="ECO:0000256" key="2">
    <source>
        <dbReference type="ARBA" id="ARBA00001946"/>
    </source>
</evidence>
<organism evidence="10 11">
    <name type="scientific">Candidatus Roizmanbacteria bacterium RIFCSPHIGHO2_02_FULL_37_24</name>
    <dbReference type="NCBI Taxonomy" id="1802037"/>
    <lineage>
        <taxon>Bacteria</taxon>
        <taxon>Candidatus Roizmaniibacteriota</taxon>
    </lineage>
</organism>
<dbReference type="GO" id="GO:0046872">
    <property type="term" value="F:metal ion binding"/>
    <property type="evidence" value="ECO:0007669"/>
    <property type="project" value="UniProtKB-KW"/>
</dbReference>
<evidence type="ECO:0000256" key="3">
    <source>
        <dbReference type="ARBA" id="ARBA00001947"/>
    </source>
</evidence>
<gene>
    <name evidence="10" type="ORF">A3C24_02645</name>
</gene>
<dbReference type="GO" id="GO:0004177">
    <property type="term" value="F:aminopeptidase activity"/>
    <property type="evidence" value="ECO:0007669"/>
    <property type="project" value="UniProtKB-KW"/>
</dbReference>
<proteinExistence type="inferred from homology"/>
<dbReference type="InterPro" id="IPR035097">
    <property type="entry name" value="M29_N-terminal"/>
</dbReference>
<keyword evidence="6 10" id="KW-0645">Protease</keyword>
<keyword evidence="7" id="KW-0479">Metal-binding</keyword>
<comment type="caution">
    <text evidence="10">The sequence shown here is derived from an EMBL/GenBank/DDBJ whole genome shotgun (WGS) entry which is preliminary data.</text>
</comment>
<accession>A0A1F7GW81</accession>
<evidence type="ECO:0000256" key="8">
    <source>
        <dbReference type="ARBA" id="ARBA00022801"/>
    </source>
</evidence>
<comment type="cofactor">
    <cofactor evidence="3">
        <name>Zn(2+)</name>
        <dbReference type="ChEBI" id="CHEBI:29105"/>
    </cofactor>
</comment>